<protein>
    <submittedName>
        <fullName evidence="1">Uncharacterized protein</fullName>
    </submittedName>
</protein>
<gene>
    <name evidence="1" type="ORF">J2TS6_52290</name>
</gene>
<name>A0A919XME4_9BACL</name>
<accession>A0A919XME4</accession>
<dbReference type="Proteomes" id="UP000679779">
    <property type="component" value="Unassembled WGS sequence"/>
</dbReference>
<comment type="caution">
    <text evidence="1">The sequence shown here is derived from an EMBL/GenBank/DDBJ whole genome shotgun (WGS) entry which is preliminary data.</text>
</comment>
<dbReference type="AlphaFoldDB" id="A0A919XME4"/>
<keyword evidence="2" id="KW-1185">Reference proteome</keyword>
<reference evidence="1" key="1">
    <citation type="submission" date="2021-03" db="EMBL/GenBank/DDBJ databases">
        <title>Antimicrobial resistance genes in bacteria isolated from Japanese honey, and their potential for conferring macrolide and lincosamide resistance in the American foulbrood pathogen Paenibacillus larvae.</title>
        <authorList>
            <person name="Okamoto M."/>
            <person name="Kumagai M."/>
            <person name="Kanamori H."/>
            <person name="Takamatsu D."/>
        </authorList>
    </citation>
    <scope>NUCLEOTIDE SEQUENCE</scope>
    <source>
        <strain evidence="1">J2TS6</strain>
    </source>
</reference>
<sequence>MMCMNRAQTLSERAVSLGLCRELKASFPFGRFESDYNWP</sequence>
<proteinExistence type="predicted"/>
<dbReference type="EMBL" id="BORQ01000008">
    <property type="protein sequence ID" value="GIO34088.1"/>
    <property type="molecule type" value="Genomic_DNA"/>
</dbReference>
<evidence type="ECO:0000313" key="2">
    <source>
        <dbReference type="Proteomes" id="UP000679779"/>
    </source>
</evidence>
<organism evidence="1 2">
    <name type="scientific">Paenibacillus albilobatus</name>
    <dbReference type="NCBI Taxonomy" id="2716884"/>
    <lineage>
        <taxon>Bacteria</taxon>
        <taxon>Bacillati</taxon>
        <taxon>Bacillota</taxon>
        <taxon>Bacilli</taxon>
        <taxon>Bacillales</taxon>
        <taxon>Paenibacillaceae</taxon>
        <taxon>Paenibacillus</taxon>
    </lineage>
</organism>
<evidence type="ECO:0000313" key="1">
    <source>
        <dbReference type="EMBL" id="GIO34088.1"/>
    </source>
</evidence>